<reference evidence="3" key="1">
    <citation type="submission" date="2016-04" db="UniProtKB">
        <authorList>
            <consortium name="WormBaseParasite"/>
        </authorList>
    </citation>
    <scope>IDENTIFICATION</scope>
</reference>
<dbReference type="Proteomes" id="UP000274131">
    <property type="component" value="Unassembled WGS sequence"/>
</dbReference>
<evidence type="ECO:0000313" key="1">
    <source>
        <dbReference type="EMBL" id="VDD94273.1"/>
    </source>
</evidence>
<evidence type="ECO:0000313" key="3">
    <source>
        <dbReference type="WBParaSite" id="EVEC_0000961401-mRNA-1"/>
    </source>
</evidence>
<dbReference type="AlphaFoldDB" id="A0A158QBG1"/>
<protein>
    <submittedName>
        <fullName evidence="3">PH domain-containing protein</fullName>
    </submittedName>
</protein>
<dbReference type="WBParaSite" id="EVEC_0000961401-mRNA-1">
    <property type="protein sequence ID" value="EVEC_0000961401-mRNA-1"/>
    <property type="gene ID" value="EVEC_0000961401"/>
</dbReference>
<evidence type="ECO:0000313" key="2">
    <source>
        <dbReference type="Proteomes" id="UP000274131"/>
    </source>
</evidence>
<accession>A0A158QBG1</accession>
<reference evidence="1 2" key="2">
    <citation type="submission" date="2018-10" db="EMBL/GenBank/DDBJ databases">
        <authorList>
            <consortium name="Pathogen Informatics"/>
        </authorList>
    </citation>
    <scope>NUCLEOTIDE SEQUENCE [LARGE SCALE GENOMIC DNA]</scope>
</reference>
<gene>
    <name evidence="1" type="ORF">EVEC_LOCUS9024</name>
</gene>
<sequence length="165" mass="18198">MRLTERSLSPIISAALSYTWMAVLKRDSGKVEGVLGGGGKVMSTVIAVRQHEGYKVLAKSLPYFAWRRSRWPHAKFWFEEHCYLTTDGKMVWYSRMGKKVGGSVLKGGRGAVIRKENEIRRLTTLMNASSVSVSLSRSASLSAAGSDGAEKCIAIKLLEMIAEEL</sequence>
<name>A0A158QBG1_ENTVE</name>
<proteinExistence type="predicted"/>
<dbReference type="EMBL" id="UXUI01009759">
    <property type="protein sequence ID" value="VDD94273.1"/>
    <property type="molecule type" value="Genomic_DNA"/>
</dbReference>
<keyword evidence="2" id="KW-1185">Reference proteome</keyword>
<organism evidence="3">
    <name type="scientific">Enterobius vermicularis</name>
    <name type="common">Human pinworm</name>
    <dbReference type="NCBI Taxonomy" id="51028"/>
    <lineage>
        <taxon>Eukaryota</taxon>
        <taxon>Metazoa</taxon>
        <taxon>Ecdysozoa</taxon>
        <taxon>Nematoda</taxon>
        <taxon>Chromadorea</taxon>
        <taxon>Rhabditida</taxon>
        <taxon>Spirurina</taxon>
        <taxon>Oxyuridomorpha</taxon>
        <taxon>Oxyuroidea</taxon>
        <taxon>Oxyuridae</taxon>
        <taxon>Enterobius</taxon>
    </lineage>
</organism>